<sequence>MLAVTAELEMAKTEISRLQAKVEHLETELQKEQNRKLFGIDAVVESEKNSKKNLCVYYTGLTLVRFMSLFTFLLPKRETLTYDENRNDIREMSAENGLFLTMCRLRQNFGLFDLATRFGISQQSAELFTGSISDKAITKASGFYETIQQLKDVGYIQNGDGVMADKGFTIKDEINALGLSLNIPPFASADKQLSQANLALTDKIARHRVHVERLISRIKDFQIVGCTIPAILFPKLNRIWAVCCYLTLFQGFVLKK</sequence>
<evidence type="ECO:0000259" key="5">
    <source>
        <dbReference type="Pfam" id="PF13613"/>
    </source>
</evidence>
<dbReference type="InterPro" id="IPR027805">
    <property type="entry name" value="Transposase_HTH_dom"/>
</dbReference>
<feature type="domain" description="Transposase Helix-turn-helix" evidence="5">
    <location>
        <begin position="92"/>
        <end position="125"/>
    </location>
</feature>
<dbReference type="Proteomes" id="UP000677803">
    <property type="component" value="Unassembled WGS sequence"/>
</dbReference>
<keyword evidence="3" id="KW-0175">Coiled coil</keyword>
<reference evidence="6" key="1">
    <citation type="submission" date="2021-05" db="EMBL/GenBank/DDBJ databases">
        <authorList>
            <person name="Tigano A."/>
        </authorList>
    </citation>
    <scope>NUCLEOTIDE SEQUENCE</scope>
</reference>
<dbReference type="AlphaFoldDB" id="A0A8S4C151"/>
<organism evidence="6 7">
    <name type="scientific">Menidia menidia</name>
    <name type="common">Atlantic silverside</name>
    <dbReference type="NCBI Taxonomy" id="238744"/>
    <lineage>
        <taxon>Eukaryota</taxon>
        <taxon>Metazoa</taxon>
        <taxon>Chordata</taxon>
        <taxon>Craniata</taxon>
        <taxon>Vertebrata</taxon>
        <taxon>Euteleostomi</taxon>
        <taxon>Actinopterygii</taxon>
        <taxon>Neopterygii</taxon>
        <taxon>Teleostei</taxon>
        <taxon>Neoteleostei</taxon>
        <taxon>Acanthomorphata</taxon>
        <taxon>Ovalentaria</taxon>
        <taxon>Atherinomorphae</taxon>
        <taxon>Atheriniformes</taxon>
        <taxon>Atherinopsidae</taxon>
        <taxon>Menidiinae</taxon>
        <taxon>Menidia</taxon>
    </lineage>
</organism>
<feature type="non-terminal residue" evidence="6">
    <location>
        <position position="1"/>
    </location>
</feature>
<evidence type="ECO:0000256" key="1">
    <source>
        <dbReference type="ARBA" id="ARBA00001968"/>
    </source>
</evidence>
<dbReference type="PANTHER" id="PTHR23080">
    <property type="entry name" value="THAP DOMAIN PROTEIN"/>
    <property type="match status" value="1"/>
</dbReference>
<accession>A0A8S4C151</accession>
<evidence type="ECO:0000313" key="7">
    <source>
        <dbReference type="Proteomes" id="UP000677803"/>
    </source>
</evidence>
<keyword evidence="2" id="KW-0479">Metal-binding</keyword>
<gene>
    <name evidence="6" type="ORF">MMEN_LOCUS22288</name>
</gene>
<evidence type="ECO:0000256" key="2">
    <source>
        <dbReference type="ARBA" id="ARBA00022723"/>
    </source>
</evidence>
<name>A0A8S4C151_9TELE</name>
<evidence type="ECO:0000313" key="6">
    <source>
        <dbReference type="EMBL" id="CAG6022063.1"/>
    </source>
</evidence>
<evidence type="ECO:0000256" key="3">
    <source>
        <dbReference type="SAM" id="Coils"/>
    </source>
</evidence>
<comment type="cofactor">
    <cofactor evidence="1">
        <name>a divalent metal cation</name>
        <dbReference type="ChEBI" id="CHEBI:60240"/>
    </cofactor>
</comment>
<proteinExistence type="predicted"/>
<dbReference type="PANTHER" id="PTHR23080:SF133">
    <property type="entry name" value="SI:CH211-262I1.5-RELATED"/>
    <property type="match status" value="1"/>
</dbReference>
<keyword evidence="7" id="KW-1185">Reference proteome</keyword>
<dbReference type="OrthoDB" id="10020990at2759"/>
<dbReference type="EMBL" id="CAJRST010041544">
    <property type="protein sequence ID" value="CAG6022063.1"/>
    <property type="molecule type" value="Genomic_DNA"/>
</dbReference>
<dbReference type="GO" id="GO:0046872">
    <property type="term" value="F:metal ion binding"/>
    <property type="evidence" value="ECO:0007669"/>
    <property type="project" value="UniProtKB-KW"/>
</dbReference>
<dbReference type="InterPro" id="IPR027806">
    <property type="entry name" value="HARBI1_dom"/>
</dbReference>
<evidence type="ECO:0000259" key="4">
    <source>
        <dbReference type="Pfam" id="PF13359"/>
    </source>
</evidence>
<dbReference type="Pfam" id="PF13359">
    <property type="entry name" value="DDE_Tnp_4"/>
    <property type="match status" value="1"/>
</dbReference>
<comment type="caution">
    <text evidence="6">The sequence shown here is derived from an EMBL/GenBank/DDBJ whole genome shotgun (WGS) entry which is preliminary data.</text>
</comment>
<protein>
    <submittedName>
        <fullName evidence="6">(Atlantic silverside) hypothetical protein</fullName>
    </submittedName>
</protein>
<feature type="coiled-coil region" evidence="3">
    <location>
        <begin position="1"/>
        <end position="35"/>
    </location>
</feature>
<feature type="domain" description="DDE Tnp4" evidence="4">
    <location>
        <begin position="126"/>
        <end position="247"/>
    </location>
</feature>
<dbReference type="Pfam" id="PF13613">
    <property type="entry name" value="HTH_Tnp_4"/>
    <property type="match status" value="1"/>
</dbReference>